<comment type="subcellular location">
    <subcellularLocation>
        <location evidence="1 10">Endoplasmic reticulum membrane</location>
        <topology evidence="1 10">Single-pass membrane protein</topology>
    </subcellularLocation>
</comment>
<evidence type="ECO:0000256" key="8">
    <source>
        <dbReference type="ARBA" id="ARBA00023136"/>
    </source>
</evidence>
<dbReference type="PANTHER" id="PTHR28650">
    <property type="entry name" value="PHOSPHATIDYLINOSITOL-GLYCAN BIOSYNTHESIS CLASS X PROTEIN"/>
    <property type="match status" value="1"/>
</dbReference>
<keyword evidence="5" id="KW-0812">Transmembrane</keyword>
<feature type="compositionally biased region" description="Low complexity" evidence="11">
    <location>
        <begin position="7"/>
        <end position="22"/>
    </location>
</feature>
<sequence>MPGARLGGSQDSVRGSVSDSGSTELSQSNSPGARYCACAIPCSAPNREGEGRGDEGAGRRPIAIPEHLGAGSRETAGSQADLLTKVKFGESIEDLQTCRLLIKQYIPTGLFVDPYELASLRERNITEAVMVSENFNIEAPNYLSKESEVLIYARQDSQCIDCFQAFLPVHYRYHQPHIKDGETFIVVHNPDLLMYCDQEFPVLKCWAQSEVTAPCTLNSKDICQWNNMKYKSPETQTYIMKNEP</sequence>
<keyword evidence="6 10" id="KW-0256">Endoplasmic reticulum</keyword>
<dbReference type="UniPathway" id="UPA00196"/>
<dbReference type="Proteomes" id="UP000322234">
    <property type="component" value="Unassembled WGS sequence"/>
</dbReference>
<organism evidence="12 13">
    <name type="scientific">Bos mutus</name>
    <name type="common">wild yak</name>
    <dbReference type="NCBI Taxonomy" id="72004"/>
    <lineage>
        <taxon>Eukaryota</taxon>
        <taxon>Metazoa</taxon>
        <taxon>Chordata</taxon>
        <taxon>Craniata</taxon>
        <taxon>Vertebrata</taxon>
        <taxon>Euteleostomi</taxon>
        <taxon>Mammalia</taxon>
        <taxon>Eutheria</taxon>
        <taxon>Laurasiatheria</taxon>
        <taxon>Artiodactyla</taxon>
        <taxon>Ruminantia</taxon>
        <taxon>Pecora</taxon>
        <taxon>Bovidae</taxon>
        <taxon>Bovinae</taxon>
        <taxon>Bos</taxon>
    </lineage>
</organism>
<dbReference type="PANTHER" id="PTHR28650:SF1">
    <property type="entry name" value="PHOSPHATIDYLINOSITOL-GLYCAN BIOSYNTHESIS CLASS X PROTEIN"/>
    <property type="match status" value="1"/>
</dbReference>
<reference evidence="12" key="1">
    <citation type="submission" date="2019-10" db="EMBL/GenBank/DDBJ databases">
        <title>The sequence and de novo assembly of the wild yak genome.</title>
        <authorList>
            <person name="Liu Y."/>
        </authorList>
    </citation>
    <scope>NUCLEOTIDE SEQUENCE [LARGE SCALE GENOMIC DNA]</scope>
    <source>
        <strain evidence="12">WY2019</strain>
    </source>
</reference>
<name>A0A6B0RJZ9_9CETA</name>
<keyword evidence="7" id="KW-1133">Transmembrane helix</keyword>
<accession>A0A6B0RJZ9</accession>
<evidence type="ECO:0000256" key="6">
    <source>
        <dbReference type="ARBA" id="ARBA00022824"/>
    </source>
</evidence>
<dbReference type="Pfam" id="PF08320">
    <property type="entry name" value="PIG-X"/>
    <property type="match status" value="1"/>
</dbReference>
<dbReference type="AlphaFoldDB" id="A0A6B0RJZ9"/>
<dbReference type="GO" id="GO:0005789">
    <property type="term" value="C:endoplasmic reticulum membrane"/>
    <property type="evidence" value="ECO:0007669"/>
    <property type="project" value="UniProtKB-SubCell"/>
</dbReference>
<evidence type="ECO:0000256" key="4">
    <source>
        <dbReference type="ARBA" id="ARBA00022502"/>
    </source>
</evidence>
<evidence type="ECO:0000256" key="9">
    <source>
        <dbReference type="ARBA" id="ARBA00023180"/>
    </source>
</evidence>
<dbReference type="GO" id="GO:0006506">
    <property type="term" value="P:GPI anchor biosynthetic process"/>
    <property type="evidence" value="ECO:0007669"/>
    <property type="project" value="UniProtKB-UniPathway"/>
</dbReference>
<gene>
    <name evidence="12" type="ORF">E5288_WYG011168</name>
</gene>
<comment type="caution">
    <text evidence="12">The sequence shown here is derived from an EMBL/GenBank/DDBJ whole genome shotgun (WGS) entry which is preliminary data.</text>
</comment>
<feature type="region of interest" description="Disordered" evidence="11">
    <location>
        <begin position="47"/>
        <end position="76"/>
    </location>
</feature>
<comment type="similarity">
    <text evidence="3 10">Belongs to the PIGX family.</text>
</comment>
<evidence type="ECO:0000256" key="1">
    <source>
        <dbReference type="ARBA" id="ARBA00004389"/>
    </source>
</evidence>
<proteinExistence type="inferred from homology"/>
<keyword evidence="8" id="KW-0472">Membrane</keyword>
<protein>
    <recommendedName>
        <fullName evidence="10">Phosphatidylinositol-glycan biosynthesis class X protein</fullName>
    </recommendedName>
</protein>
<dbReference type="EMBL" id="VBQZ03000063">
    <property type="protein sequence ID" value="MXQ90378.1"/>
    <property type="molecule type" value="Genomic_DNA"/>
</dbReference>
<evidence type="ECO:0000256" key="5">
    <source>
        <dbReference type="ARBA" id="ARBA00022692"/>
    </source>
</evidence>
<evidence type="ECO:0000256" key="2">
    <source>
        <dbReference type="ARBA" id="ARBA00004687"/>
    </source>
</evidence>
<evidence type="ECO:0000256" key="7">
    <source>
        <dbReference type="ARBA" id="ARBA00022989"/>
    </source>
</evidence>
<comment type="function">
    <text evidence="10">Stabilizing subunit of the glycosylphosphatidylinositol-mannosyltransferase I complex which catalyzes the transfer of the first mannose, via an alpha-1,4 bond from a dolichol-phosphate-mannose (Dol-P-Man) to the glucosaminyl acyl phosphatidylinositol (GlcN-(acyl)PI) intermediate to generate alpha-D-Man-(1-&gt;4)-alpha-D-GlcN-(1-&gt;6)-(1-radyl,2-acyl-sn-glycero-3-phospho)-2-acyl-inositol and participates in the sixth step of the glycosylphosphatidylinositol-anchor biosynthesis. Probably acts by stabilizing the mannosyltransferase PIGM.</text>
</comment>
<feature type="compositionally biased region" description="Basic and acidic residues" evidence="11">
    <location>
        <begin position="47"/>
        <end position="58"/>
    </location>
</feature>
<keyword evidence="9" id="KW-0325">Glycoprotein</keyword>
<evidence type="ECO:0000313" key="12">
    <source>
        <dbReference type="EMBL" id="MXQ90378.1"/>
    </source>
</evidence>
<feature type="region of interest" description="Disordered" evidence="11">
    <location>
        <begin position="1"/>
        <end position="34"/>
    </location>
</feature>
<dbReference type="SMART" id="SM00780">
    <property type="entry name" value="PIG-X"/>
    <property type="match status" value="1"/>
</dbReference>
<comment type="pathway">
    <text evidence="2 10">Glycolipid biosynthesis; glycosylphosphatidylinositol-anchor biosynthesis.</text>
</comment>
<dbReference type="InterPro" id="IPR013233">
    <property type="entry name" value="PIG-X/PBN1"/>
</dbReference>
<evidence type="ECO:0000256" key="3">
    <source>
        <dbReference type="ARBA" id="ARBA00010345"/>
    </source>
</evidence>
<keyword evidence="4 10" id="KW-0337">GPI-anchor biosynthesis</keyword>
<dbReference type="InterPro" id="IPR040039">
    <property type="entry name" value="PIGX"/>
</dbReference>
<evidence type="ECO:0000256" key="11">
    <source>
        <dbReference type="SAM" id="MobiDB-lite"/>
    </source>
</evidence>
<evidence type="ECO:0000313" key="13">
    <source>
        <dbReference type="Proteomes" id="UP000322234"/>
    </source>
</evidence>
<keyword evidence="13" id="KW-1185">Reference proteome</keyword>
<evidence type="ECO:0000256" key="10">
    <source>
        <dbReference type="RuleBase" id="RU366056"/>
    </source>
</evidence>